<evidence type="ECO:0000259" key="3">
    <source>
        <dbReference type="SMART" id="SM00062"/>
    </source>
</evidence>
<evidence type="ECO:0000313" key="5">
    <source>
        <dbReference type="Proteomes" id="UP001379945"/>
    </source>
</evidence>
<protein>
    <submittedName>
        <fullName evidence="4">Transporter substrate-binding domain-containing protein</fullName>
    </submittedName>
</protein>
<keyword evidence="2" id="KW-0472">Membrane</keyword>
<reference evidence="4 5" key="1">
    <citation type="submission" date="2024-04" db="EMBL/GenBank/DDBJ databases">
        <title>Novel species of the genus Ideonella isolated from streams.</title>
        <authorList>
            <person name="Lu H."/>
        </authorList>
    </citation>
    <scope>NUCLEOTIDE SEQUENCE [LARGE SCALE GENOMIC DNA]</scope>
    <source>
        <strain evidence="4 5">LYT19W</strain>
    </source>
</reference>
<dbReference type="SUPFAM" id="SSF53850">
    <property type="entry name" value="Periplasmic binding protein-like II"/>
    <property type="match status" value="1"/>
</dbReference>
<evidence type="ECO:0000313" key="4">
    <source>
        <dbReference type="EMBL" id="MEK8048005.1"/>
    </source>
</evidence>
<keyword evidence="2" id="KW-0812">Transmembrane</keyword>
<feature type="transmembrane region" description="Helical" evidence="2">
    <location>
        <begin position="277"/>
        <end position="296"/>
    </location>
</feature>
<keyword evidence="5" id="KW-1185">Reference proteome</keyword>
<organism evidence="4 5">
    <name type="scientific">Ideonella margarita</name>
    <dbReference type="NCBI Taxonomy" id="2984191"/>
    <lineage>
        <taxon>Bacteria</taxon>
        <taxon>Pseudomonadati</taxon>
        <taxon>Pseudomonadota</taxon>
        <taxon>Betaproteobacteria</taxon>
        <taxon>Burkholderiales</taxon>
        <taxon>Sphaerotilaceae</taxon>
        <taxon>Ideonella</taxon>
    </lineage>
</organism>
<dbReference type="PANTHER" id="PTHR35936">
    <property type="entry name" value="MEMBRANE-BOUND LYTIC MUREIN TRANSGLYCOSYLASE F"/>
    <property type="match status" value="1"/>
</dbReference>
<proteinExistence type="predicted"/>
<dbReference type="InterPro" id="IPR001638">
    <property type="entry name" value="Solute-binding_3/MltF_N"/>
</dbReference>
<evidence type="ECO:0000256" key="2">
    <source>
        <dbReference type="SAM" id="Phobius"/>
    </source>
</evidence>
<evidence type="ECO:0000256" key="1">
    <source>
        <dbReference type="ARBA" id="ARBA00022729"/>
    </source>
</evidence>
<dbReference type="SMART" id="SM00062">
    <property type="entry name" value="PBPb"/>
    <property type="match status" value="1"/>
</dbReference>
<dbReference type="Pfam" id="PF00497">
    <property type="entry name" value="SBP_bac_3"/>
    <property type="match status" value="1"/>
</dbReference>
<dbReference type="CDD" id="cd01007">
    <property type="entry name" value="PBP2_BvgS_HisK_like"/>
    <property type="match status" value="1"/>
</dbReference>
<accession>A0ABU9C9X1</accession>
<dbReference type="Gene3D" id="3.40.190.10">
    <property type="entry name" value="Periplasmic binding protein-like II"/>
    <property type="match status" value="2"/>
</dbReference>
<dbReference type="RefSeq" id="WP_341400318.1">
    <property type="nucleotide sequence ID" value="NZ_JBBUTI010000012.1"/>
</dbReference>
<comment type="caution">
    <text evidence="4">The sequence shown here is derived from an EMBL/GenBank/DDBJ whole genome shotgun (WGS) entry which is preliminary data.</text>
</comment>
<keyword evidence="1" id="KW-0732">Signal</keyword>
<dbReference type="EMBL" id="JBBUTI010000012">
    <property type="protein sequence ID" value="MEK8048005.1"/>
    <property type="molecule type" value="Genomic_DNA"/>
</dbReference>
<feature type="domain" description="Solute-binding protein family 3/N-terminal" evidence="3">
    <location>
        <begin position="49"/>
        <end position="267"/>
    </location>
</feature>
<keyword evidence="2" id="KW-1133">Transmembrane helix</keyword>
<sequence length="305" mass="32505">MKYLRSPFALLVFVGVVLLLAAVPTKAQVSAPLQSVASEPSASAPAARPWRMAPERDYGPFVYIDDQGKLAGLSVDVLALVAQRGGVPWQALPAAPLAQQLAALKAGAADFVTSVRPTPERAAYLIFTSAYVNVPAVVVSRDGGQVQLQALNGQTVTVGQGYGVEGFVRKAYPGINWQAVTDDVLALKAVSEGRAAAAVVDLASAGFVMRQHHLTGLTVGESVGFDYALSFGVRKDLPALRDELDAGIRQLSTADRASLRARWLSAPEQPQAIPRSLWWALGLLTVLALLAAVWWWRGRRTGVRS</sequence>
<gene>
    <name evidence="4" type="ORF">AACH00_16720</name>
</gene>
<name>A0ABU9C9X1_9BURK</name>
<dbReference type="Proteomes" id="UP001379945">
    <property type="component" value="Unassembled WGS sequence"/>
</dbReference>